<dbReference type="SUPFAM" id="SSF48452">
    <property type="entry name" value="TPR-like"/>
    <property type="match status" value="1"/>
</dbReference>
<evidence type="ECO:0000256" key="5">
    <source>
        <dbReference type="ARBA" id="ARBA00023237"/>
    </source>
</evidence>
<dbReference type="EMBL" id="FOIQ01000002">
    <property type="protein sequence ID" value="SEW00157.1"/>
    <property type="molecule type" value="Genomic_DNA"/>
</dbReference>
<sequence>MKTNIRIFLAAGLMAMTASCTDLDVIPEAQFTEYPDSEAAVEAQMADVYFHLRGTLGRRYMESQALSSDEWVGISFDGDYADGGIYAQCSLHNFDPSSASTGWYEEVAAGITKANRVILNMGGEEKDGTAQARYMRAFYSWILMDSYGDTPILDHLAVDGEQINRSPRAEVARWIESELKTIIPLLPANVDVSTYGKPTRYTAEALLVKLYINWPVYTASDVTAYDAANYNNEHLNDVVTLCDDIINSGQFSLSEGADGYRSKFWPNNGYQVKDFIYAMPYDAITAQGFQYCRPRIWRQGRNDGNGGAGYFGSDIGNSTGGNFSISPEFADVLMALESDDRQENILAGQIYMFDPTTYAKTSTPYKYKDEAICLDKTIRLKWVDAEGDPHYVEYEDGIKNTSLYPADCAMLNTGKDVKGWSQGYKSVKYFVIREDFINGRNQSNDLPIFRYADILLTKAEAITRGASVTNDQTAQTLFNEIRSYVHAPLITEAPSLEDIYAERGRELFDENWRRNDMIRFGHFEDEYGFHRKGFPTARFDKECRVFPIPQGVLNTNTNWQQNAGY</sequence>
<dbReference type="RefSeq" id="WP_091900194.1">
    <property type="nucleotide sequence ID" value="NZ_FOIQ01000002.1"/>
</dbReference>
<keyword evidence="10" id="KW-1185">Reference proteome</keyword>
<organism evidence="9 10">
    <name type="scientific">Prevotella aff. ruminicola Tc2-24</name>
    <dbReference type="NCBI Taxonomy" id="81582"/>
    <lineage>
        <taxon>Bacteria</taxon>
        <taxon>Pseudomonadati</taxon>
        <taxon>Bacteroidota</taxon>
        <taxon>Bacteroidia</taxon>
        <taxon>Bacteroidales</taxon>
        <taxon>Prevotellaceae</taxon>
        <taxon>Prevotella</taxon>
    </lineage>
</organism>
<evidence type="ECO:0000256" key="1">
    <source>
        <dbReference type="ARBA" id="ARBA00004442"/>
    </source>
</evidence>
<keyword evidence="5" id="KW-0998">Cell outer membrane</keyword>
<dbReference type="PROSITE" id="PS51257">
    <property type="entry name" value="PROKAR_LIPOPROTEIN"/>
    <property type="match status" value="1"/>
</dbReference>
<dbReference type="InterPro" id="IPR033985">
    <property type="entry name" value="SusD-like_N"/>
</dbReference>
<dbReference type="AlphaFoldDB" id="A0A1I0NG33"/>
<dbReference type="Proteomes" id="UP000199373">
    <property type="component" value="Unassembled WGS sequence"/>
</dbReference>
<evidence type="ECO:0000256" key="3">
    <source>
        <dbReference type="ARBA" id="ARBA00022729"/>
    </source>
</evidence>
<evidence type="ECO:0000259" key="8">
    <source>
        <dbReference type="Pfam" id="PF14322"/>
    </source>
</evidence>
<feature type="domain" description="SusD-like N-terminal" evidence="8">
    <location>
        <begin position="110"/>
        <end position="211"/>
    </location>
</feature>
<evidence type="ECO:0000256" key="6">
    <source>
        <dbReference type="SAM" id="SignalP"/>
    </source>
</evidence>
<feature type="chain" id="PRO_5011446502" evidence="6">
    <location>
        <begin position="21"/>
        <end position="565"/>
    </location>
</feature>
<name>A0A1I0NG33_9BACT</name>
<protein>
    <submittedName>
        <fullName evidence="9">Starch-binding associating with outer membrane</fullName>
    </submittedName>
</protein>
<dbReference type="Gene3D" id="1.25.40.390">
    <property type="match status" value="1"/>
</dbReference>
<gene>
    <name evidence="9" type="ORF">SAMN04487850_1207</name>
</gene>
<keyword evidence="4" id="KW-0472">Membrane</keyword>
<evidence type="ECO:0000256" key="4">
    <source>
        <dbReference type="ARBA" id="ARBA00023136"/>
    </source>
</evidence>
<evidence type="ECO:0000313" key="9">
    <source>
        <dbReference type="EMBL" id="SEW00157.1"/>
    </source>
</evidence>
<feature type="signal peptide" evidence="6">
    <location>
        <begin position="1"/>
        <end position="20"/>
    </location>
</feature>
<dbReference type="InterPro" id="IPR012944">
    <property type="entry name" value="SusD_RagB_dom"/>
</dbReference>
<dbReference type="Pfam" id="PF14322">
    <property type="entry name" value="SusD-like_3"/>
    <property type="match status" value="1"/>
</dbReference>
<comment type="similarity">
    <text evidence="2">Belongs to the SusD family.</text>
</comment>
<dbReference type="InterPro" id="IPR011990">
    <property type="entry name" value="TPR-like_helical_dom_sf"/>
</dbReference>
<comment type="subcellular location">
    <subcellularLocation>
        <location evidence="1">Cell outer membrane</location>
    </subcellularLocation>
</comment>
<keyword evidence="3 6" id="KW-0732">Signal</keyword>
<feature type="domain" description="RagB/SusD" evidence="7">
    <location>
        <begin position="317"/>
        <end position="565"/>
    </location>
</feature>
<proteinExistence type="inferred from homology"/>
<reference evidence="9 10" key="1">
    <citation type="submission" date="2016-10" db="EMBL/GenBank/DDBJ databases">
        <authorList>
            <person name="de Groot N.N."/>
        </authorList>
    </citation>
    <scope>NUCLEOTIDE SEQUENCE [LARGE SCALE GENOMIC DNA]</scope>
    <source>
        <strain evidence="9 10">TC2-24</strain>
    </source>
</reference>
<evidence type="ECO:0000256" key="2">
    <source>
        <dbReference type="ARBA" id="ARBA00006275"/>
    </source>
</evidence>
<evidence type="ECO:0000313" key="10">
    <source>
        <dbReference type="Proteomes" id="UP000199373"/>
    </source>
</evidence>
<dbReference type="GO" id="GO:0009279">
    <property type="term" value="C:cell outer membrane"/>
    <property type="evidence" value="ECO:0007669"/>
    <property type="project" value="UniProtKB-SubCell"/>
</dbReference>
<dbReference type="Pfam" id="PF07980">
    <property type="entry name" value="SusD_RagB"/>
    <property type="match status" value="1"/>
</dbReference>
<accession>A0A1I0NG33</accession>
<evidence type="ECO:0000259" key="7">
    <source>
        <dbReference type="Pfam" id="PF07980"/>
    </source>
</evidence>